<reference evidence="1 2" key="1">
    <citation type="journal article" date="2019" name="Nat. Ecol. Evol.">
        <title>Megaphylogeny resolves global patterns of mushroom evolution.</title>
        <authorList>
            <person name="Varga T."/>
            <person name="Krizsan K."/>
            <person name="Foldi C."/>
            <person name="Dima B."/>
            <person name="Sanchez-Garcia M."/>
            <person name="Sanchez-Ramirez S."/>
            <person name="Szollosi G.J."/>
            <person name="Szarkandi J.G."/>
            <person name="Papp V."/>
            <person name="Albert L."/>
            <person name="Andreopoulos W."/>
            <person name="Angelini C."/>
            <person name="Antonin V."/>
            <person name="Barry K.W."/>
            <person name="Bougher N.L."/>
            <person name="Buchanan P."/>
            <person name="Buyck B."/>
            <person name="Bense V."/>
            <person name="Catcheside P."/>
            <person name="Chovatia M."/>
            <person name="Cooper J."/>
            <person name="Damon W."/>
            <person name="Desjardin D."/>
            <person name="Finy P."/>
            <person name="Geml J."/>
            <person name="Haridas S."/>
            <person name="Hughes K."/>
            <person name="Justo A."/>
            <person name="Karasinski D."/>
            <person name="Kautmanova I."/>
            <person name="Kiss B."/>
            <person name="Kocsube S."/>
            <person name="Kotiranta H."/>
            <person name="LaButti K.M."/>
            <person name="Lechner B.E."/>
            <person name="Liimatainen K."/>
            <person name="Lipzen A."/>
            <person name="Lukacs Z."/>
            <person name="Mihaltcheva S."/>
            <person name="Morgado L.N."/>
            <person name="Niskanen T."/>
            <person name="Noordeloos M.E."/>
            <person name="Ohm R.A."/>
            <person name="Ortiz-Santana B."/>
            <person name="Ovrebo C."/>
            <person name="Racz N."/>
            <person name="Riley R."/>
            <person name="Savchenko A."/>
            <person name="Shiryaev A."/>
            <person name="Soop K."/>
            <person name="Spirin V."/>
            <person name="Szebenyi C."/>
            <person name="Tomsovsky M."/>
            <person name="Tulloss R.E."/>
            <person name="Uehling J."/>
            <person name="Grigoriev I.V."/>
            <person name="Vagvolgyi C."/>
            <person name="Papp T."/>
            <person name="Martin F.M."/>
            <person name="Miettinen O."/>
            <person name="Hibbett D.S."/>
            <person name="Nagy L.G."/>
        </authorList>
    </citation>
    <scope>NUCLEOTIDE SEQUENCE [LARGE SCALE GENOMIC DNA]</scope>
    <source>
        <strain evidence="1 2">FP101781</strain>
    </source>
</reference>
<gene>
    <name evidence="1" type="ORF">FA13DRAFT_1735935</name>
</gene>
<keyword evidence="2" id="KW-1185">Reference proteome</keyword>
<dbReference type="EMBL" id="QPFP01000035">
    <property type="protein sequence ID" value="TEB28045.1"/>
    <property type="molecule type" value="Genomic_DNA"/>
</dbReference>
<comment type="caution">
    <text evidence="1">The sequence shown here is derived from an EMBL/GenBank/DDBJ whole genome shotgun (WGS) entry which is preliminary data.</text>
</comment>
<evidence type="ECO:0000313" key="1">
    <source>
        <dbReference type="EMBL" id="TEB28045.1"/>
    </source>
</evidence>
<accession>A0A4Y7T1N2</accession>
<name>A0A4Y7T1N2_COPMI</name>
<sequence>TFLYARSLYHRSPSWTLLTLRLWFTPVTLYSLPFPLPLPLPDQTARPFPTYPSTTVPCTPFVIPCISLLTSPTFHHHHHHRFPRSHPRISQSLTITSTVRLSMTSST</sequence>
<feature type="non-terminal residue" evidence="1">
    <location>
        <position position="1"/>
    </location>
</feature>
<proteinExistence type="predicted"/>
<dbReference type="Proteomes" id="UP000298030">
    <property type="component" value="Unassembled WGS sequence"/>
</dbReference>
<protein>
    <submittedName>
        <fullName evidence="1">Uncharacterized protein</fullName>
    </submittedName>
</protein>
<evidence type="ECO:0000313" key="2">
    <source>
        <dbReference type="Proteomes" id="UP000298030"/>
    </source>
</evidence>
<feature type="non-terminal residue" evidence="1">
    <location>
        <position position="107"/>
    </location>
</feature>
<organism evidence="1 2">
    <name type="scientific">Coprinellus micaceus</name>
    <name type="common">Glistening ink-cap mushroom</name>
    <name type="synonym">Coprinus micaceus</name>
    <dbReference type="NCBI Taxonomy" id="71717"/>
    <lineage>
        <taxon>Eukaryota</taxon>
        <taxon>Fungi</taxon>
        <taxon>Dikarya</taxon>
        <taxon>Basidiomycota</taxon>
        <taxon>Agaricomycotina</taxon>
        <taxon>Agaricomycetes</taxon>
        <taxon>Agaricomycetidae</taxon>
        <taxon>Agaricales</taxon>
        <taxon>Agaricineae</taxon>
        <taxon>Psathyrellaceae</taxon>
        <taxon>Coprinellus</taxon>
    </lineage>
</organism>
<dbReference type="AlphaFoldDB" id="A0A4Y7T1N2"/>